<dbReference type="PANTHER" id="PTHR43677">
    <property type="entry name" value="SHORT-CHAIN DEHYDROGENASE/REDUCTASE"/>
    <property type="match status" value="1"/>
</dbReference>
<sequence>MDAAVLTEPGTPTFASFDEPAAGPGQVVVDVWVAGVNPVDVAIAAGAFVTKPPFPSVAGREGVGTVEGRRVYFNGCVAPFGSMAQRTLVPADSLFDVPEGLDDGLAVALGIAGLAAWLPLQWRARLQPGETVLVLGASGVLGTIAVQAAKVLGAGRVVAAARDAESLRRLTDLGADATVELTGEESTAALGERIRDAAGGGVDVTIDPVWGQPALAAMAAARMGMRHVQIGHSAAPAAEVVAGGFREAMVDLLGYTTRHVPQDVVARGWAELTGHAADGRIAVEVERAPLADVAEVWQRQTSFAHRKLVLEL</sequence>
<name>A0A098Y526_9ACTN</name>
<dbReference type="SMART" id="SM00829">
    <property type="entry name" value="PKS_ER"/>
    <property type="match status" value="1"/>
</dbReference>
<dbReference type="Gene3D" id="3.40.50.720">
    <property type="entry name" value="NAD(P)-binding Rossmann-like Domain"/>
    <property type="match status" value="1"/>
</dbReference>
<dbReference type="SUPFAM" id="SSF51735">
    <property type="entry name" value="NAD(P)-binding Rossmann-fold domains"/>
    <property type="match status" value="1"/>
</dbReference>
<dbReference type="STRING" id="1522368.IN07_15885"/>
<dbReference type="InterPro" id="IPR020843">
    <property type="entry name" value="ER"/>
</dbReference>
<dbReference type="PANTHER" id="PTHR43677:SF11">
    <property type="entry name" value="ZINC-CONTAINING ALCOHOL DEHYDROGENASE"/>
    <property type="match status" value="1"/>
</dbReference>
<accession>A0A098Y526</accession>
<dbReference type="AlphaFoldDB" id="A0A098Y526"/>
<dbReference type="Pfam" id="PF00107">
    <property type="entry name" value="ADH_zinc_N"/>
    <property type="match status" value="1"/>
</dbReference>
<reference evidence="2 3" key="1">
    <citation type="submission" date="2014-07" db="EMBL/GenBank/DDBJ databases">
        <title>Biosystematic studies on Modestobacter strains isolated from extreme hyper-arid desert soil and from historic building.</title>
        <authorList>
            <person name="Bukarasam K."/>
            <person name="Bull A."/>
            <person name="Girard G."/>
            <person name="van Wezel G."/>
            <person name="Goodfellow M."/>
        </authorList>
    </citation>
    <scope>NUCLEOTIDE SEQUENCE [LARGE SCALE GENOMIC DNA]</scope>
    <source>
        <strain evidence="2 3">KNN45-2b</strain>
    </source>
</reference>
<dbReference type="InterPro" id="IPR051397">
    <property type="entry name" value="Zn-ADH-like_protein"/>
</dbReference>
<dbReference type="Gene3D" id="3.90.180.10">
    <property type="entry name" value="Medium-chain alcohol dehydrogenases, catalytic domain"/>
    <property type="match status" value="1"/>
</dbReference>
<dbReference type="GO" id="GO:0016491">
    <property type="term" value="F:oxidoreductase activity"/>
    <property type="evidence" value="ECO:0007669"/>
    <property type="project" value="InterPro"/>
</dbReference>
<dbReference type="InterPro" id="IPR013149">
    <property type="entry name" value="ADH-like_C"/>
</dbReference>
<organism evidence="2 3">
    <name type="scientific">Modestobacter caceresii</name>
    <dbReference type="NCBI Taxonomy" id="1522368"/>
    <lineage>
        <taxon>Bacteria</taxon>
        <taxon>Bacillati</taxon>
        <taxon>Actinomycetota</taxon>
        <taxon>Actinomycetes</taxon>
        <taxon>Geodermatophilales</taxon>
        <taxon>Geodermatophilaceae</taxon>
        <taxon>Modestobacter</taxon>
    </lineage>
</organism>
<evidence type="ECO:0000259" key="1">
    <source>
        <dbReference type="SMART" id="SM00829"/>
    </source>
</evidence>
<evidence type="ECO:0000313" key="3">
    <source>
        <dbReference type="Proteomes" id="UP000029713"/>
    </source>
</evidence>
<dbReference type="OrthoDB" id="9787435at2"/>
<dbReference type="InterPro" id="IPR011032">
    <property type="entry name" value="GroES-like_sf"/>
</dbReference>
<dbReference type="RefSeq" id="WP_036337046.1">
    <property type="nucleotide sequence ID" value="NZ_JPMX01000075.1"/>
</dbReference>
<dbReference type="EMBL" id="JPMX01000075">
    <property type="protein sequence ID" value="KGH45589.1"/>
    <property type="molecule type" value="Genomic_DNA"/>
</dbReference>
<gene>
    <name evidence="2" type="ORF">IN07_15885</name>
</gene>
<dbReference type="Proteomes" id="UP000029713">
    <property type="component" value="Unassembled WGS sequence"/>
</dbReference>
<protein>
    <recommendedName>
        <fullName evidence="1">Enoyl reductase (ER) domain-containing protein</fullName>
    </recommendedName>
</protein>
<evidence type="ECO:0000313" key="2">
    <source>
        <dbReference type="EMBL" id="KGH45589.1"/>
    </source>
</evidence>
<dbReference type="Pfam" id="PF08240">
    <property type="entry name" value="ADH_N"/>
    <property type="match status" value="1"/>
</dbReference>
<comment type="caution">
    <text evidence="2">The sequence shown here is derived from an EMBL/GenBank/DDBJ whole genome shotgun (WGS) entry which is preliminary data.</text>
</comment>
<dbReference type="InterPro" id="IPR036291">
    <property type="entry name" value="NAD(P)-bd_dom_sf"/>
</dbReference>
<feature type="domain" description="Enoyl reductase (ER)" evidence="1">
    <location>
        <begin position="10"/>
        <end position="310"/>
    </location>
</feature>
<keyword evidence="3" id="KW-1185">Reference proteome</keyword>
<dbReference type="InterPro" id="IPR013154">
    <property type="entry name" value="ADH-like_N"/>
</dbReference>
<dbReference type="SUPFAM" id="SSF50129">
    <property type="entry name" value="GroES-like"/>
    <property type="match status" value="1"/>
</dbReference>
<proteinExistence type="predicted"/>